<reference evidence="2" key="1">
    <citation type="submission" date="2022-10" db="EMBL/GenBank/DDBJ databases">
        <title>The complete genomes of actinobacterial strains from the NBC collection.</title>
        <authorList>
            <person name="Joergensen T.S."/>
            <person name="Alvarez Arevalo M."/>
            <person name="Sterndorff E.B."/>
            <person name="Faurdal D."/>
            <person name="Vuksanovic O."/>
            <person name="Mourched A.-S."/>
            <person name="Charusanti P."/>
            <person name="Shaw S."/>
            <person name="Blin K."/>
            <person name="Weber T."/>
        </authorList>
    </citation>
    <scope>NUCLEOTIDE SEQUENCE</scope>
    <source>
        <strain evidence="2">NBC_00060</strain>
    </source>
</reference>
<organism evidence="2">
    <name type="scientific">Streptomyces sp. NBC_00060</name>
    <dbReference type="NCBI Taxonomy" id="2975636"/>
    <lineage>
        <taxon>Bacteria</taxon>
        <taxon>Bacillati</taxon>
        <taxon>Actinomycetota</taxon>
        <taxon>Actinomycetes</taxon>
        <taxon>Kitasatosporales</taxon>
        <taxon>Streptomycetaceae</taxon>
        <taxon>Streptomyces</taxon>
    </lineage>
</organism>
<keyword evidence="1" id="KW-1133">Transmembrane helix</keyword>
<accession>A0AAU2HBD6</accession>
<dbReference type="EMBL" id="CP108253">
    <property type="protein sequence ID" value="WTU44625.1"/>
    <property type="molecule type" value="Genomic_DNA"/>
</dbReference>
<keyword evidence="1" id="KW-0472">Membrane</keyword>
<feature type="transmembrane region" description="Helical" evidence="1">
    <location>
        <begin position="55"/>
        <end position="76"/>
    </location>
</feature>
<dbReference type="Gene3D" id="1.20.120.1630">
    <property type="match status" value="1"/>
</dbReference>
<sequence>MKTRIINFIPFLACWLPLAAIPMTRTFAICNLGIQLAIFIAAASIPGWHTGRLSYVDFAWSFGVFCIGIETAVFAQTFTPQVAAIAGFYLWSGGRMSLLTVRLYTPRLLQRDFPRYIYQRKRWTAEGFRSERLSIQYEIMLQATANASALALPGIIVSTDSASHFGAYETAAVILWATAFGLERIASRQKRTFTQGQNTDTDVCTVGLWRYSRHPNYFFHWLQWVALAALAIPSALASRDQHNGVLAALLVVGLLRTAHLMYYTMVHYTGAVPAEHFSVSKRPAYAEYQMTVNRFFPGPRRRTRVPVRGNHTHRQLHKPEINDALRDLEVPSA</sequence>
<protein>
    <submittedName>
        <fullName evidence="2">DUF1295 domain-containing protein</fullName>
    </submittedName>
</protein>
<evidence type="ECO:0000256" key="1">
    <source>
        <dbReference type="SAM" id="Phobius"/>
    </source>
</evidence>
<feature type="transmembrane region" description="Helical" evidence="1">
    <location>
        <begin position="30"/>
        <end position="48"/>
    </location>
</feature>
<dbReference type="AlphaFoldDB" id="A0AAU2HBD6"/>
<dbReference type="GO" id="GO:0016020">
    <property type="term" value="C:membrane"/>
    <property type="evidence" value="ECO:0007669"/>
    <property type="project" value="TreeGrafter"/>
</dbReference>
<evidence type="ECO:0000313" key="2">
    <source>
        <dbReference type="EMBL" id="WTU44625.1"/>
    </source>
</evidence>
<proteinExistence type="predicted"/>
<dbReference type="Pfam" id="PF06966">
    <property type="entry name" value="DUF1295"/>
    <property type="match status" value="1"/>
</dbReference>
<name>A0AAU2HBD6_9ACTN</name>
<dbReference type="PANTHER" id="PTHR32251:SF17">
    <property type="entry name" value="STEROID 5-ALPHA REDUCTASE C-TERMINAL DOMAIN-CONTAINING PROTEIN"/>
    <property type="match status" value="1"/>
</dbReference>
<keyword evidence="1" id="KW-0812">Transmembrane</keyword>
<gene>
    <name evidence="2" type="ORF">OHV25_36055</name>
</gene>
<dbReference type="InterPro" id="IPR010721">
    <property type="entry name" value="UstE-like"/>
</dbReference>
<dbReference type="PANTHER" id="PTHR32251">
    <property type="entry name" value="3-OXO-5-ALPHA-STEROID 4-DEHYDROGENASE"/>
    <property type="match status" value="1"/>
</dbReference>